<feature type="domain" description="NodB homology" evidence="3">
    <location>
        <begin position="98"/>
        <end position="332"/>
    </location>
</feature>
<dbReference type="Gene3D" id="3.20.20.370">
    <property type="entry name" value="Glycoside hydrolase/deacetylase"/>
    <property type="match status" value="1"/>
</dbReference>
<dbReference type="Pfam" id="PF01522">
    <property type="entry name" value="Polysacc_deac_1"/>
    <property type="match status" value="1"/>
</dbReference>
<dbReference type="PATRIC" id="fig|1341683.3.peg.825"/>
<dbReference type="GO" id="GO:0043708">
    <property type="term" value="P:cell adhesion involved in biofilm formation"/>
    <property type="evidence" value="ECO:0007669"/>
    <property type="project" value="InterPro"/>
</dbReference>
<dbReference type="InterPro" id="IPR002509">
    <property type="entry name" value="NODB_dom"/>
</dbReference>
<feature type="signal peptide" evidence="2">
    <location>
        <begin position="1"/>
        <end position="25"/>
    </location>
</feature>
<dbReference type="Gene3D" id="3.20.20.80">
    <property type="entry name" value="Glycosidases"/>
    <property type="match status" value="1"/>
</dbReference>
<dbReference type="STRING" id="396323.VH98_07840"/>
<evidence type="ECO:0000256" key="2">
    <source>
        <dbReference type="SAM" id="SignalP"/>
    </source>
</evidence>
<accession>V2URM9</accession>
<proteinExistence type="predicted"/>
<dbReference type="InterPro" id="IPR011330">
    <property type="entry name" value="Glyco_hydro/deAcase_b/a-brl"/>
</dbReference>
<keyword evidence="1 2" id="KW-0732">Signal</keyword>
<gene>
    <name evidence="4" type="ORF">P255_00833</name>
</gene>
<dbReference type="InterPro" id="IPR023854">
    <property type="entry name" value="PGA_deacetylase_PgaB"/>
</dbReference>
<dbReference type="InterPro" id="IPR032772">
    <property type="entry name" value="PGA_deacetylase_PgaB_C"/>
</dbReference>
<dbReference type="InterPro" id="IPR051398">
    <property type="entry name" value="Polysacch_Deacetylase"/>
</dbReference>
<dbReference type="HOGENOM" id="CLU_448088_0_0_6"/>
<evidence type="ECO:0000313" key="4">
    <source>
        <dbReference type="EMBL" id="ESK52672.1"/>
    </source>
</evidence>
<dbReference type="SUPFAM" id="SSF88713">
    <property type="entry name" value="Glycoside hydrolase/deacetylase"/>
    <property type="match status" value="1"/>
</dbReference>
<dbReference type="Proteomes" id="UP000018418">
    <property type="component" value="Unassembled WGS sequence"/>
</dbReference>
<dbReference type="NCBIfam" id="TIGR03938">
    <property type="entry name" value="deacetyl_PgaB"/>
    <property type="match status" value="1"/>
</dbReference>
<dbReference type="PANTHER" id="PTHR34216:SF7">
    <property type="entry name" value="POLY-BETA-1,6-N-ACETYL-D-GLUCOSAMINE N-DEACETYLASE"/>
    <property type="match status" value="1"/>
</dbReference>
<reference evidence="4 5" key="1">
    <citation type="submission" date="2013-10" db="EMBL/GenBank/DDBJ databases">
        <title>The Genome Sequence of Acinetobacter brisouii CIP 110357.</title>
        <authorList>
            <consortium name="The Broad Institute Genomics Platform"/>
            <consortium name="The Broad Institute Genome Sequencing Center for Infectious Disease"/>
            <person name="Cerqueira G."/>
            <person name="Feldgarden M."/>
            <person name="Courvalin P."/>
            <person name="Grillot-Courvalin C."/>
            <person name="Clermont D."/>
            <person name="Rocha E."/>
            <person name="Yoon E.-J."/>
            <person name="Nemec A."/>
            <person name="Young S.K."/>
            <person name="Zeng Q."/>
            <person name="Gargeya S."/>
            <person name="Fitzgerald M."/>
            <person name="Abouelleil A."/>
            <person name="Alvarado L."/>
            <person name="Berlin A.M."/>
            <person name="Chapman S.B."/>
            <person name="Gainer-Dewar J."/>
            <person name="Goldberg J."/>
            <person name="Gnerre S."/>
            <person name="Griggs A."/>
            <person name="Gujja S."/>
            <person name="Hansen M."/>
            <person name="Howarth C."/>
            <person name="Imamovic A."/>
            <person name="Ireland A."/>
            <person name="Larimer J."/>
            <person name="McCowan C."/>
            <person name="Murphy C."/>
            <person name="Pearson M."/>
            <person name="Poon T.W."/>
            <person name="Priest M."/>
            <person name="Roberts A."/>
            <person name="Saif S."/>
            <person name="Shea T."/>
            <person name="Sykes S."/>
            <person name="Wortman J."/>
            <person name="Nusbaum C."/>
            <person name="Birren B."/>
        </authorList>
    </citation>
    <scope>NUCLEOTIDE SEQUENCE [LARGE SCALE GENOMIC DNA]</scope>
    <source>
        <strain evidence="4 5">CIP 110357</strain>
    </source>
</reference>
<evidence type="ECO:0000256" key="1">
    <source>
        <dbReference type="ARBA" id="ARBA00022729"/>
    </source>
</evidence>
<dbReference type="PANTHER" id="PTHR34216">
    <property type="match status" value="1"/>
</dbReference>
<comment type="caution">
    <text evidence="4">The sequence shown here is derived from an EMBL/GenBank/DDBJ whole genome shotgun (WGS) entry which is preliminary data.</text>
</comment>
<dbReference type="RefSeq" id="WP_004903825.1">
    <property type="nucleotide sequence ID" value="NZ_BBTI01000001.1"/>
</dbReference>
<evidence type="ECO:0000313" key="5">
    <source>
        <dbReference type="Proteomes" id="UP000018418"/>
    </source>
</evidence>
<organism evidence="4 5">
    <name type="scientific">Acinetobacter brisouii CIP 110357</name>
    <dbReference type="NCBI Taxonomy" id="1341683"/>
    <lineage>
        <taxon>Bacteria</taxon>
        <taxon>Pseudomonadati</taxon>
        <taxon>Pseudomonadota</taxon>
        <taxon>Gammaproteobacteria</taxon>
        <taxon>Moraxellales</taxon>
        <taxon>Moraxellaceae</taxon>
        <taxon>Acinetobacter</taxon>
    </lineage>
</organism>
<dbReference type="Pfam" id="PF14883">
    <property type="entry name" value="GHL13"/>
    <property type="match status" value="1"/>
</dbReference>
<protein>
    <submittedName>
        <fullName evidence="4">Poly-beta-1,6-N-acetyl-D-glucosamine N-deacetylase PgaB</fullName>
    </submittedName>
</protein>
<feature type="chain" id="PRO_5004710653" evidence="2">
    <location>
        <begin position="26"/>
        <end position="595"/>
    </location>
</feature>
<dbReference type="GO" id="GO:0016810">
    <property type="term" value="F:hydrolase activity, acting on carbon-nitrogen (but not peptide) bonds"/>
    <property type="evidence" value="ECO:0007669"/>
    <property type="project" value="InterPro"/>
</dbReference>
<dbReference type="AlphaFoldDB" id="V2URM9"/>
<dbReference type="PROSITE" id="PS51677">
    <property type="entry name" value="NODB"/>
    <property type="match status" value="1"/>
</dbReference>
<evidence type="ECO:0000259" key="3">
    <source>
        <dbReference type="PROSITE" id="PS51677"/>
    </source>
</evidence>
<sequence>MIKFNQTILPYAFVLSSLLSVQTYAAAPDSILGQNQSIALNFHNVREDVLKRDDADLYAVNSRSLAEFFDWLSHSKWHPVSLQQIIDAREGKKPLPPNAILLSFDDGLVSSYTQVFPLLKEYKFPAVFGIMTGWTNKTTKFDDEITYKNPENFMTWDEMREMQKSGLVDFVSHTDSLHVGILANPQGNEEPSAITRQYLKNQQRYETDQEYQQRVYNDLLKSKQILEKQLGIQVKAVIWPYGAVTPETEDIAKKAGLPISFSLGRSGINQINDRTYKRILMLGNPDSEGLQQELLNVVNYHEDSKINIRHSLSIKLDDLIGQSGQYDDKRLGLMLDSLQALAVNKVFVDVFDQSNEKVFFPNTIFPMSQDAMNRFTWQVQSRVSADVYANIPLSSFKNQPQKLNPFVMDLMKNNTSLSGIFLESDGDLSAITTPEKMKWFDKIKQNAEYYSNVSKTFRFGLRVPLTPDLENSMDNVLPNLMNHFEFVNFILDKPADKQQAKMLKKVFGNLPLSTKSRISFSIDTKNLTSESDWKAAQKTLIDLQGLGIQNIGANQYNLENGMFFHKYLYTPLSQNDSPLNYKNPFKNDMNLEKVP</sequence>
<dbReference type="EMBL" id="AYEU01000003">
    <property type="protein sequence ID" value="ESK52672.1"/>
    <property type="molecule type" value="Genomic_DNA"/>
</dbReference>
<keyword evidence="5" id="KW-1185">Reference proteome</keyword>
<name>V2URM9_9GAMM</name>
<dbReference type="GO" id="GO:0005975">
    <property type="term" value="P:carbohydrate metabolic process"/>
    <property type="evidence" value="ECO:0007669"/>
    <property type="project" value="InterPro"/>
</dbReference>
<dbReference type="OrthoDB" id="9814639at2"/>